<keyword evidence="2" id="KW-0732">Signal</keyword>
<organism evidence="3 4">
    <name type="scientific">Cupriavidus basilensis OR16</name>
    <dbReference type="NCBI Taxonomy" id="1127483"/>
    <lineage>
        <taxon>Bacteria</taxon>
        <taxon>Pseudomonadati</taxon>
        <taxon>Pseudomonadota</taxon>
        <taxon>Betaproteobacteria</taxon>
        <taxon>Burkholderiales</taxon>
        <taxon>Burkholderiaceae</taxon>
        <taxon>Cupriavidus</taxon>
    </lineage>
</organism>
<dbReference type="Proteomes" id="UP000005808">
    <property type="component" value="Unassembled WGS sequence"/>
</dbReference>
<dbReference type="Gene3D" id="2.40.50.320">
    <property type="entry name" value="Copper binding periplasmic protein CusF"/>
    <property type="match status" value="1"/>
</dbReference>
<name>H1RYT1_9BURK</name>
<dbReference type="OrthoDB" id="9180744at2"/>
<feature type="signal peptide" evidence="2">
    <location>
        <begin position="1"/>
        <end position="24"/>
    </location>
</feature>
<evidence type="ECO:0000256" key="1">
    <source>
        <dbReference type="SAM" id="MobiDB-lite"/>
    </source>
</evidence>
<dbReference type="RefSeq" id="WP_006156289.1">
    <property type="nucleotide sequence ID" value="NZ_AHJE01000003.1"/>
</dbReference>
<reference evidence="3 4" key="1">
    <citation type="journal article" date="2012" name="J. Bacteriol.">
        <title>De Novo Genome Project of Cupriavidus basilensis OR16.</title>
        <authorList>
            <person name="Cserhati M."/>
            <person name="Kriszt B."/>
            <person name="Szoboszlay S."/>
            <person name="Toth A."/>
            <person name="Szabo I."/>
            <person name="Tancsics A."/>
            <person name="Nagy I."/>
            <person name="Horvath B."/>
            <person name="Nagy I."/>
            <person name="Kukolya J."/>
        </authorList>
    </citation>
    <scope>NUCLEOTIDE SEQUENCE [LARGE SCALE GENOMIC DNA]</scope>
    <source>
        <strain evidence="3 4">OR16</strain>
    </source>
</reference>
<dbReference type="AlphaFoldDB" id="H1RYT1"/>
<evidence type="ECO:0000313" key="3">
    <source>
        <dbReference type="EMBL" id="EHP44772.1"/>
    </source>
</evidence>
<feature type="region of interest" description="Disordered" evidence="1">
    <location>
        <begin position="28"/>
        <end position="47"/>
    </location>
</feature>
<protein>
    <recommendedName>
        <fullName evidence="5">Copper-binding protein</fullName>
    </recommendedName>
</protein>
<gene>
    <name evidence="3" type="ORF">OR16_02155</name>
</gene>
<sequence length="122" mass="12679">MKTSKNLLALLPLLAAFATLPARAATEAGNAPVTTSTARAAQAETAPMTDGEIRKVDVAAGKLTIKHGPIINLDMGAMTMIFRVQDPALLGQVKEGDRVKFSVIRANGALTVTAMAVQPPAQ</sequence>
<dbReference type="Pfam" id="PF11604">
    <property type="entry name" value="CusF_Ec"/>
    <property type="match status" value="1"/>
</dbReference>
<comment type="caution">
    <text evidence="3">The sequence shown here is derived from an EMBL/GenBank/DDBJ whole genome shotgun (WGS) entry which is preliminary data.</text>
</comment>
<proteinExistence type="predicted"/>
<evidence type="ECO:0000313" key="4">
    <source>
        <dbReference type="Proteomes" id="UP000005808"/>
    </source>
</evidence>
<dbReference type="PATRIC" id="fig|1127483.3.peg.444"/>
<dbReference type="InterPro" id="IPR042230">
    <property type="entry name" value="CusF_sf"/>
</dbReference>
<feature type="chain" id="PRO_5003553352" description="Copper-binding protein" evidence="2">
    <location>
        <begin position="25"/>
        <end position="122"/>
    </location>
</feature>
<dbReference type="EMBL" id="AHJE01000003">
    <property type="protein sequence ID" value="EHP44772.1"/>
    <property type="molecule type" value="Genomic_DNA"/>
</dbReference>
<evidence type="ECO:0008006" key="5">
    <source>
        <dbReference type="Google" id="ProtNLM"/>
    </source>
</evidence>
<dbReference type="InterPro" id="IPR021647">
    <property type="entry name" value="CusF_Ec"/>
</dbReference>
<accession>H1RYT1</accession>
<evidence type="ECO:0000256" key="2">
    <source>
        <dbReference type="SAM" id="SignalP"/>
    </source>
</evidence>